<keyword evidence="3 8" id="KW-0540">Nuclease</keyword>
<evidence type="ECO:0000313" key="10">
    <source>
        <dbReference type="EMBL" id="TFF24942.1"/>
    </source>
</evidence>
<dbReference type="InterPro" id="IPR050556">
    <property type="entry name" value="Type_II_TA_system_RNase"/>
</dbReference>
<dbReference type="Pfam" id="PF01850">
    <property type="entry name" value="PIN"/>
    <property type="match status" value="1"/>
</dbReference>
<evidence type="ECO:0000256" key="1">
    <source>
        <dbReference type="ARBA" id="ARBA00001946"/>
    </source>
</evidence>
<dbReference type="AlphaFoldDB" id="A0A4Y8RMS1"/>
<keyword evidence="6 8" id="KW-0460">Magnesium</keyword>
<feature type="binding site" evidence="8">
    <location>
        <position position="5"/>
    </location>
    <ligand>
        <name>Mg(2+)</name>
        <dbReference type="ChEBI" id="CHEBI:18420"/>
    </ligand>
</feature>
<comment type="similarity">
    <text evidence="7 8">Belongs to the PINc/VapC protein family.</text>
</comment>
<keyword evidence="2 8" id="KW-1277">Toxin-antitoxin system</keyword>
<comment type="caution">
    <text evidence="10">The sequence shown here is derived from an EMBL/GenBank/DDBJ whole genome shotgun (WGS) entry which is preliminary data.</text>
</comment>
<dbReference type="EMBL" id="SOZD01000002">
    <property type="protein sequence ID" value="TFF24942.1"/>
    <property type="molecule type" value="Genomic_DNA"/>
</dbReference>
<name>A0A4Y8RMS1_9HYPH</name>
<comment type="function">
    <text evidence="8">Toxic component of a toxin-antitoxin (TA) system. An RNase.</text>
</comment>
<dbReference type="InterPro" id="IPR022907">
    <property type="entry name" value="VapC_family"/>
</dbReference>
<evidence type="ECO:0000256" key="2">
    <source>
        <dbReference type="ARBA" id="ARBA00022649"/>
    </source>
</evidence>
<feature type="domain" description="PIN" evidence="9">
    <location>
        <begin position="2"/>
        <end position="128"/>
    </location>
</feature>
<evidence type="ECO:0000256" key="4">
    <source>
        <dbReference type="ARBA" id="ARBA00022723"/>
    </source>
</evidence>
<dbReference type="PANTHER" id="PTHR33653">
    <property type="entry name" value="RIBONUCLEASE VAPC2"/>
    <property type="match status" value="1"/>
</dbReference>
<feature type="binding site" evidence="8">
    <location>
        <position position="102"/>
    </location>
    <ligand>
        <name>Mg(2+)</name>
        <dbReference type="ChEBI" id="CHEBI:18420"/>
    </ligand>
</feature>
<dbReference type="HAMAP" id="MF_00265">
    <property type="entry name" value="VapC_Nob1"/>
    <property type="match status" value="1"/>
</dbReference>
<accession>A0A4Y8RMS1</accession>
<dbReference type="EC" id="3.1.-.-" evidence="8"/>
<proteinExistence type="inferred from homology"/>
<dbReference type="GO" id="GO:0004540">
    <property type="term" value="F:RNA nuclease activity"/>
    <property type="evidence" value="ECO:0007669"/>
    <property type="project" value="InterPro"/>
</dbReference>
<dbReference type="CDD" id="cd18746">
    <property type="entry name" value="PIN_VapC4-5_FitB-like"/>
    <property type="match status" value="1"/>
</dbReference>
<organism evidence="10 11">
    <name type="scientific">Jiella endophytica</name>
    <dbReference type="NCBI Taxonomy" id="2558362"/>
    <lineage>
        <taxon>Bacteria</taxon>
        <taxon>Pseudomonadati</taxon>
        <taxon>Pseudomonadota</taxon>
        <taxon>Alphaproteobacteria</taxon>
        <taxon>Hyphomicrobiales</taxon>
        <taxon>Aurantimonadaceae</taxon>
        <taxon>Jiella</taxon>
    </lineage>
</organism>
<reference evidence="10 11" key="1">
    <citation type="submission" date="2019-03" db="EMBL/GenBank/DDBJ databases">
        <title>Jiella endophytica sp. nov., a novel endophytic bacterium isolated from root of Ficus microcarpa Linn. f.</title>
        <authorList>
            <person name="Tuo L."/>
        </authorList>
    </citation>
    <scope>NUCLEOTIDE SEQUENCE [LARGE SCALE GENOMIC DNA]</scope>
    <source>
        <strain evidence="10 11">CBS5Q-3</strain>
    </source>
</reference>
<comment type="cofactor">
    <cofactor evidence="1 8">
        <name>Mg(2+)</name>
        <dbReference type="ChEBI" id="CHEBI:18420"/>
    </cofactor>
</comment>
<dbReference type="Gene3D" id="3.40.50.1010">
    <property type="entry name" value="5'-nuclease"/>
    <property type="match status" value="1"/>
</dbReference>
<dbReference type="PANTHER" id="PTHR33653:SF1">
    <property type="entry name" value="RIBONUCLEASE VAPC2"/>
    <property type="match status" value="1"/>
</dbReference>
<evidence type="ECO:0000256" key="5">
    <source>
        <dbReference type="ARBA" id="ARBA00022801"/>
    </source>
</evidence>
<sequence>MYLFDTKVVSSLRRPDKLNQRTAQRIAAIPDGKVRISVISVLELELGILSLARKDARQAQILREWFDAKRASLSEAQVLPIDEPVALASAALHVPDRRDRHDALIAATALAHGLTLVTRNVKDFRTIDGLRLLDPWA</sequence>
<dbReference type="GO" id="GO:0016787">
    <property type="term" value="F:hydrolase activity"/>
    <property type="evidence" value="ECO:0007669"/>
    <property type="project" value="UniProtKB-KW"/>
</dbReference>
<dbReference type="OrthoDB" id="9804823at2"/>
<dbReference type="InterPro" id="IPR002716">
    <property type="entry name" value="PIN_dom"/>
</dbReference>
<evidence type="ECO:0000256" key="3">
    <source>
        <dbReference type="ARBA" id="ARBA00022722"/>
    </source>
</evidence>
<dbReference type="GO" id="GO:0090729">
    <property type="term" value="F:toxin activity"/>
    <property type="evidence" value="ECO:0007669"/>
    <property type="project" value="UniProtKB-KW"/>
</dbReference>
<dbReference type="RefSeq" id="WP_134761111.1">
    <property type="nucleotide sequence ID" value="NZ_SOZD01000002.1"/>
</dbReference>
<evidence type="ECO:0000259" key="9">
    <source>
        <dbReference type="Pfam" id="PF01850"/>
    </source>
</evidence>
<keyword evidence="4 8" id="KW-0479">Metal-binding</keyword>
<dbReference type="InterPro" id="IPR029060">
    <property type="entry name" value="PIN-like_dom_sf"/>
</dbReference>
<evidence type="ECO:0000256" key="6">
    <source>
        <dbReference type="ARBA" id="ARBA00022842"/>
    </source>
</evidence>
<keyword evidence="8" id="KW-0800">Toxin</keyword>
<evidence type="ECO:0000313" key="11">
    <source>
        <dbReference type="Proteomes" id="UP000298179"/>
    </source>
</evidence>
<dbReference type="Proteomes" id="UP000298179">
    <property type="component" value="Unassembled WGS sequence"/>
</dbReference>
<protein>
    <recommendedName>
        <fullName evidence="8">Ribonuclease VapC</fullName>
        <shortName evidence="8">RNase VapC</shortName>
        <ecNumber evidence="8">3.1.-.-</ecNumber>
    </recommendedName>
    <alternativeName>
        <fullName evidence="8">Toxin VapC</fullName>
    </alternativeName>
</protein>
<dbReference type="GO" id="GO:0000287">
    <property type="term" value="F:magnesium ion binding"/>
    <property type="evidence" value="ECO:0007669"/>
    <property type="project" value="UniProtKB-UniRule"/>
</dbReference>
<evidence type="ECO:0000256" key="8">
    <source>
        <dbReference type="HAMAP-Rule" id="MF_00265"/>
    </source>
</evidence>
<keyword evidence="5 8" id="KW-0378">Hydrolase</keyword>
<evidence type="ECO:0000256" key="7">
    <source>
        <dbReference type="ARBA" id="ARBA00038093"/>
    </source>
</evidence>
<keyword evidence="11" id="KW-1185">Reference proteome</keyword>
<dbReference type="SUPFAM" id="SSF88723">
    <property type="entry name" value="PIN domain-like"/>
    <property type="match status" value="1"/>
</dbReference>
<gene>
    <name evidence="8" type="primary">vapC</name>
    <name evidence="10" type="ORF">E3C22_06035</name>
</gene>